<comment type="caution">
    <text evidence="4">The sequence shown here is derived from an EMBL/GenBank/DDBJ whole genome shotgun (WGS) entry which is preliminary data.</text>
</comment>
<sequence>MAEEFTPSGAPGAIRFAIVGCGAIAVNHVAALQALPGVTVAAVVDTDAARARAFAERFGIPEAFDDVESALGSGLDAVTICTPHPAHEEGVVAAAAQGLHVLCEKPVATTTEEADRMIAATDAAGVRFGVVFQRRFWPAAARIRAAIDGGSLGTPVSGSCIVRLRRDAEYYAEPWRGRRDTEGGGVLMTQAMHHIDLLQWFMGDAVSVTGRVATLRHGAYIDVEDTAVATIEFASGALAVVQASSTFDPGLGAQVLVSDAEGRAASVLEFPEGTGLTDVWTLPGEREFAAPYAAGGVFDIPLADVHLGLVDAHSLQIADFVAAVRDDRDPLVTGRDARRALEIVTAIYRSSESGGAVRLTGARSGAAA</sequence>
<dbReference type="GO" id="GO:0016491">
    <property type="term" value="F:oxidoreductase activity"/>
    <property type="evidence" value="ECO:0007669"/>
    <property type="project" value="UniProtKB-KW"/>
</dbReference>
<dbReference type="PANTHER" id="PTHR43249">
    <property type="entry name" value="UDP-N-ACETYL-2-AMINO-2-DEOXY-D-GLUCURONATE OXIDASE"/>
    <property type="match status" value="1"/>
</dbReference>
<dbReference type="Gene3D" id="3.30.360.10">
    <property type="entry name" value="Dihydrodipicolinate Reductase, domain 2"/>
    <property type="match status" value="1"/>
</dbReference>
<feature type="domain" description="Gfo/Idh/MocA-like oxidoreductase N-terminal" evidence="2">
    <location>
        <begin position="14"/>
        <end position="130"/>
    </location>
</feature>
<dbReference type="PANTHER" id="PTHR43249:SF1">
    <property type="entry name" value="D-GLUCOSIDE 3-DEHYDROGENASE"/>
    <property type="match status" value="1"/>
</dbReference>
<dbReference type="SUPFAM" id="SSF51735">
    <property type="entry name" value="NAD(P)-binding Rossmann-fold domains"/>
    <property type="match status" value="1"/>
</dbReference>
<evidence type="ECO:0000313" key="5">
    <source>
        <dbReference type="Proteomes" id="UP001549257"/>
    </source>
</evidence>
<evidence type="ECO:0000259" key="2">
    <source>
        <dbReference type="Pfam" id="PF01408"/>
    </source>
</evidence>
<keyword evidence="1" id="KW-0520">NAD</keyword>
<reference evidence="4 5" key="1">
    <citation type="submission" date="2024-06" db="EMBL/GenBank/DDBJ databases">
        <title>Sorghum-associated microbial communities from plants grown in Nebraska, USA.</title>
        <authorList>
            <person name="Schachtman D."/>
        </authorList>
    </citation>
    <scope>NUCLEOTIDE SEQUENCE [LARGE SCALE GENOMIC DNA]</scope>
    <source>
        <strain evidence="4 5">2857</strain>
    </source>
</reference>
<accession>A0ABV2QP58</accession>
<name>A0ABV2QP58_9MICO</name>
<keyword evidence="4" id="KW-0560">Oxidoreductase</keyword>
<evidence type="ECO:0000313" key="4">
    <source>
        <dbReference type="EMBL" id="MET4582663.1"/>
    </source>
</evidence>
<dbReference type="Proteomes" id="UP001549257">
    <property type="component" value="Unassembled WGS sequence"/>
</dbReference>
<dbReference type="InterPro" id="IPR036291">
    <property type="entry name" value="NAD(P)-bd_dom_sf"/>
</dbReference>
<gene>
    <name evidence="4" type="ORF">ABIE21_002173</name>
</gene>
<dbReference type="Gene3D" id="3.40.50.720">
    <property type="entry name" value="NAD(P)-binding Rossmann-like Domain"/>
    <property type="match status" value="1"/>
</dbReference>
<organism evidence="4 5">
    <name type="scientific">Conyzicola nivalis</name>
    <dbReference type="NCBI Taxonomy" id="1477021"/>
    <lineage>
        <taxon>Bacteria</taxon>
        <taxon>Bacillati</taxon>
        <taxon>Actinomycetota</taxon>
        <taxon>Actinomycetes</taxon>
        <taxon>Micrococcales</taxon>
        <taxon>Microbacteriaceae</taxon>
        <taxon>Conyzicola</taxon>
    </lineage>
</organism>
<dbReference type="InterPro" id="IPR000683">
    <property type="entry name" value="Gfo/Idh/MocA-like_OxRdtase_N"/>
</dbReference>
<proteinExistence type="predicted"/>
<dbReference type="EMBL" id="JBEPSJ010000002">
    <property type="protein sequence ID" value="MET4582663.1"/>
    <property type="molecule type" value="Genomic_DNA"/>
</dbReference>
<dbReference type="InterPro" id="IPR055170">
    <property type="entry name" value="GFO_IDH_MocA-like_dom"/>
</dbReference>
<dbReference type="EC" id="1.1.1.335" evidence="4"/>
<dbReference type="SUPFAM" id="SSF55347">
    <property type="entry name" value="Glyceraldehyde-3-phosphate dehydrogenase-like, C-terminal domain"/>
    <property type="match status" value="1"/>
</dbReference>
<evidence type="ECO:0000259" key="3">
    <source>
        <dbReference type="Pfam" id="PF22725"/>
    </source>
</evidence>
<dbReference type="Pfam" id="PF01408">
    <property type="entry name" value="GFO_IDH_MocA"/>
    <property type="match status" value="1"/>
</dbReference>
<dbReference type="InterPro" id="IPR052515">
    <property type="entry name" value="Gfo/Idh/MocA_Oxidoreductase"/>
</dbReference>
<dbReference type="RefSeq" id="WP_354024841.1">
    <property type="nucleotide sequence ID" value="NZ_JBEPSJ010000002.1"/>
</dbReference>
<keyword evidence="5" id="KW-1185">Reference proteome</keyword>
<feature type="domain" description="GFO/IDH/MocA-like oxidoreductase" evidence="3">
    <location>
        <begin position="142"/>
        <end position="250"/>
    </location>
</feature>
<protein>
    <submittedName>
        <fullName evidence="4">UDP-N-acetyl-2-amino-2-deoxyglucuronate dehydrogenase</fullName>
        <ecNumber evidence="4">1.1.1.335</ecNumber>
    </submittedName>
</protein>
<evidence type="ECO:0000256" key="1">
    <source>
        <dbReference type="ARBA" id="ARBA00023027"/>
    </source>
</evidence>
<dbReference type="Pfam" id="PF22725">
    <property type="entry name" value="GFO_IDH_MocA_C3"/>
    <property type="match status" value="1"/>
</dbReference>